<accession>A0ABT9ZTW9</accession>
<dbReference type="SUPFAM" id="SSF56219">
    <property type="entry name" value="DNase I-like"/>
    <property type="match status" value="1"/>
</dbReference>
<evidence type="ECO:0000313" key="2">
    <source>
        <dbReference type="Proteomes" id="UP001230005"/>
    </source>
</evidence>
<comment type="caution">
    <text evidence="1">The sequence shown here is derived from an EMBL/GenBank/DDBJ whole genome shotgun (WGS) entry which is preliminary data.</text>
</comment>
<dbReference type="RefSeq" id="WP_307323629.1">
    <property type="nucleotide sequence ID" value="NZ_JAUSUG010000004.1"/>
</dbReference>
<sequence>MKGKGRIMNILFWNVKNNIKVVPYLPQLCIDNNVNILILSELKNIEPEYVVRRFEDSEVKFVDNLSMPGNRTHLFHSLDTRINKIKDGKYFSAYKLNSNDTLTILISIHLPSRLYRYDNEIGYKCVEIKREIELLEEKFNTNNTIVVGDFNLNPFSEHMVSTVGFNATMSKEIAMKIHRTVDGEKYKYFFNPMWTLHGNINHKVIGSYFYHKNPISYVWNMFDQVIIRPSLIEKFDFNELTLIDRIGDTTLLNKQGIPNVKEFSDHLPLKFQIQ</sequence>
<evidence type="ECO:0008006" key="3">
    <source>
        <dbReference type="Google" id="ProtNLM"/>
    </source>
</evidence>
<proteinExistence type="predicted"/>
<protein>
    <recommendedName>
        <fullName evidence="3">Endonuclease/exonuclease/phosphatase family protein</fullName>
    </recommendedName>
</protein>
<dbReference type="Gene3D" id="3.60.10.10">
    <property type="entry name" value="Endonuclease/exonuclease/phosphatase"/>
    <property type="match status" value="1"/>
</dbReference>
<keyword evidence="2" id="KW-1185">Reference proteome</keyword>
<name>A0ABT9ZTW9_9BACI</name>
<dbReference type="EMBL" id="JAUSUG010000004">
    <property type="protein sequence ID" value="MDQ0254126.1"/>
    <property type="molecule type" value="Genomic_DNA"/>
</dbReference>
<dbReference type="Proteomes" id="UP001230005">
    <property type="component" value="Unassembled WGS sequence"/>
</dbReference>
<dbReference type="InterPro" id="IPR036691">
    <property type="entry name" value="Endo/exonu/phosph_ase_sf"/>
</dbReference>
<organism evidence="1 2">
    <name type="scientific">Evansella vedderi</name>
    <dbReference type="NCBI Taxonomy" id="38282"/>
    <lineage>
        <taxon>Bacteria</taxon>
        <taxon>Bacillati</taxon>
        <taxon>Bacillota</taxon>
        <taxon>Bacilli</taxon>
        <taxon>Bacillales</taxon>
        <taxon>Bacillaceae</taxon>
        <taxon>Evansella</taxon>
    </lineage>
</organism>
<gene>
    <name evidence="1" type="ORF">J2S74_001499</name>
</gene>
<evidence type="ECO:0000313" key="1">
    <source>
        <dbReference type="EMBL" id="MDQ0254126.1"/>
    </source>
</evidence>
<reference evidence="1 2" key="1">
    <citation type="submission" date="2023-07" db="EMBL/GenBank/DDBJ databases">
        <title>Genomic Encyclopedia of Type Strains, Phase IV (KMG-IV): sequencing the most valuable type-strain genomes for metagenomic binning, comparative biology and taxonomic classification.</title>
        <authorList>
            <person name="Goeker M."/>
        </authorList>
    </citation>
    <scope>NUCLEOTIDE SEQUENCE [LARGE SCALE GENOMIC DNA]</scope>
    <source>
        <strain evidence="1 2">DSM 9768</strain>
    </source>
</reference>